<evidence type="ECO:0000313" key="2">
    <source>
        <dbReference type="EMBL" id="MFC5498105.1"/>
    </source>
</evidence>
<dbReference type="InterPro" id="IPR036249">
    <property type="entry name" value="Thioredoxin-like_sf"/>
</dbReference>
<dbReference type="RefSeq" id="WP_376850167.1">
    <property type="nucleotide sequence ID" value="NZ_JBHSMF010000006.1"/>
</dbReference>
<organism evidence="2 3">
    <name type="scientific">Caenimonas terrae</name>
    <dbReference type="NCBI Taxonomy" id="696074"/>
    <lineage>
        <taxon>Bacteria</taxon>
        <taxon>Pseudomonadati</taxon>
        <taxon>Pseudomonadota</taxon>
        <taxon>Betaproteobacteria</taxon>
        <taxon>Burkholderiales</taxon>
        <taxon>Comamonadaceae</taxon>
        <taxon>Caenimonas</taxon>
    </lineage>
</organism>
<evidence type="ECO:0000313" key="3">
    <source>
        <dbReference type="Proteomes" id="UP001596037"/>
    </source>
</evidence>
<evidence type="ECO:0000259" key="1">
    <source>
        <dbReference type="SMART" id="SM01248"/>
    </source>
</evidence>
<protein>
    <submittedName>
        <fullName evidence="2">Circadian clock KaiB family protein</fullName>
    </submittedName>
</protein>
<dbReference type="Pfam" id="PF07689">
    <property type="entry name" value="KaiB"/>
    <property type="match status" value="1"/>
</dbReference>
<dbReference type="SMART" id="SM01248">
    <property type="entry name" value="KaiB"/>
    <property type="match status" value="1"/>
</dbReference>
<feature type="domain" description="KaiB" evidence="1">
    <location>
        <begin position="7"/>
        <end position="88"/>
    </location>
</feature>
<dbReference type="InterPro" id="IPR011649">
    <property type="entry name" value="KaiB_domain"/>
</dbReference>
<dbReference type="PANTHER" id="PTHR41709:SF2">
    <property type="entry name" value="CIRCADIAN CLOCK PROTEIN KAIB2"/>
    <property type="match status" value="1"/>
</dbReference>
<keyword evidence="3" id="KW-1185">Reference proteome</keyword>
<dbReference type="Gene3D" id="3.40.30.10">
    <property type="entry name" value="Glutaredoxin"/>
    <property type="match status" value="1"/>
</dbReference>
<reference evidence="3" key="1">
    <citation type="journal article" date="2019" name="Int. J. Syst. Evol. Microbiol.">
        <title>The Global Catalogue of Microorganisms (GCM) 10K type strain sequencing project: providing services to taxonomists for standard genome sequencing and annotation.</title>
        <authorList>
            <consortium name="The Broad Institute Genomics Platform"/>
            <consortium name="The Broad Institute Genome Sequencing Center for Infectious Disease"/>
            <person name="Wu L."/>
            <person name="Ma J."/>
        </authorList>
    </citation>
    <scope>NUCLEOTIDE SEQUENCE [LARGE SCALE GENOMIC DNA]</scope>
    <source>
        <strain evidence="3">CCUG 57401</strain>
    </source>
</reference>
<dbReference type="EMBL" id="JBHSMF010000006">
    <property type="protein sequence ID" value="MFC5498105.1"/>
    <property type="molecule type" value="Genomic_DNA"/>
</dbReference>
<dbReference type="SUPFAM" id="SSF52833">
    <property type="entry name" value="Thioredoxin-like"/>
    <property type="match status" value="1"/>
</dbReference>
<dbReference type="InterPro" id="IPR039022">
    <property type="entry name" value="KaiB-like"/>
</dbReference>
<accession>A0ABW0NC46</accession>
<proteinExistence type="predicted"/>
<sequence length="93" mass="10014">MQTFSFRLFVAGDTPNSSQALGNLAHICDSRLPGCHEIEVVDVFREPMRALAEGILMTPTLVKLSPGPVQRIVGTLSDENTLLLALGLPPDRG</sequence>
<comment type="caution">
    <text evidence="2">The sequence shown here is derived from an EMBL/GenBank/DDBJ whole genome shotgun (WGS) entry which is preliminary data.</text>
</comment>
<gene>
    <name evidence="2" type="ORF">ACFPOE_11215</name>
</gene>
<dbReference type="Proteomes" id="UP001596037">
    <property type="component" value="Unassembled WGS sequence"/>
</dbReference>
<dbReference type="PANTHER" id="PTHR41709">
    <property type="entry name" value="KAIB-LIKE PROTEIN 1"/>
    <property type="match status" value="1"/>
</dbReference>
<name>A0ABW0NC46_9BURK</name>
<dbReference type="CDD" id="cd02978">
    <property type="entry name" value="KaiB_like"/>
    <property type="match status" value="1"/>
</dbReference>